<accession>A2E7A1</accession>
<reference evidence="1" key="1">
    <citation type="submission" date="2006-10" db="EMBL/GenBank/DDBJ databases">
        <authorList>
            <person name="Amadeo P."/>
            <person name="Zhao Q."/>
            <person name="Wortman J."/>
            <person name="Fraser-Liggett C."/>
            <person name="Carlton J."/>
        </authorList>
    </citation>
    <scope>NUCLEOTIDE SEQUENCE</scope>
    <source>
        <strain evidence="1">G3</strain>
    </source>
</reference>
<evidence type="ECO:0000313" key="1">
    <source>
        <dbReference type="EMBL" id="EAY11498.1"/>
    </source>
</evidence>
<sequence>MTPRPKNYKLTSFLYYKGIKFEDSEPYYSEERIQNLYETDSPLYYIAWDKIDELKSKFPKLKVNKKIDFEITPLDCAIKYGSELCFNYLKNQGGEYTEKSAEYAIKGGNINIFEQMIENGQSFDGMINTALIYHHYKIAEYLHTNFGQIPNSPAKFMYYGSYDVVSYLPSNGADINDIHTFNIYHYFRKFSFI</sequence>
<dbReference type="Gene3D" id="1.25.40.20">
    <property type="entry name" value="Ankyrin repeat-containing domain"/>
    <property type="match status" value="1"/>
</dbReference>
<dbReference type="PANTHER" id="PTHR24159">
    <property type="match status" value="1"/>
</dbReference>
<dbReference type="VEuPathDB" id="TrichDB:TVAGG3_0283610"/>
<dbReference type="VEuPathDB" id="TrichDB:TVAG_248650"/>
<proteinExistence type="predicted"/>
<dbReference type="KEGG" id="tva:4769452"/>
<dbReference type="SUPFAM" id="SSF48403">
    <property type="entry name" value="Ankyrin repeat"/>
    <property type="match status" value="1"/>
</dbReference>
<gene>
    <name evidence="1" type="ORF">TVAG_248650</name>
</gene>
<dbReference type="Proteomes" id="UP000001542">
    <property type="component" value="Unassembled WGS sequence"/>
</dbReference>
<dbReference type="InterPro" id="IPR036770">
    <property type="entry name" value="Ankyrin_rpt-contain_sf"/>
</dbReference>
<keyword evidence="2" id="KW-1185">Reference proteome</keyword>
<dbReference type="RefSeq" id="XP_001323721.1">
    <property type="nucleotide sequence ID" value="XM_001323686.1"/>
</dbReference>
<dbReference type="InParanoid" id="A2E7A1"/>
<dbReference type="AlphaFoldDB" id="A2E7A1"/>
<dbReference type="EMBL" id="DS113318">
    <property type="protein sequence ID" value="EAY11498.1"/>
    <property type="molecule type" value="Genomic_DNA"/>
</dbReference>
<protein>
    <submittedName>
        <fullName evidence="1">Uncharacterized protein</fullName>
    </submittedName>
</protein>
<dbReference type="SMR" id="A2E7A1"/>
<reference evidence="1" key="2">
    <citation type="journal article" date="2007" name="Science">
        <title>Draft genome sequence of the sexually transmitted pathogen Trichomonas vaginalis.</title>
        <authorList>
            <person name="Carlton J.M."/>
            <person name="Hirt R.P."/>
            <person name="Silva J.C."/>
            <person name="Delcher A.L."/>
            <person name="Schatz M."/>
            <person name="Zhao Q."/>
            <person name="Wortman J.R."/>
            <person name="Bidwell S.L."/>
            <person name="Alsmark U.C.M."/>
            <person name="Besteiro S."/>
            <person name="Sicheritz-Ponten T."/>
            <person name="Noel C.J."/>
            <person name="Dacks J.B."/>
            <person name="Foster P.G."/>
            <person name="Simillion C."/>
            <person name="Van de Peer Y."/>
            <person name="Miranda-Saavedra D."/>
            <person name="Barton G.J."/>
            <person name="Westrop G.D."/>
            <person name="Mueller S."/>
            <person name="Dessi D."/>
            <person name="Fiori P.L."/>
            <person name="Ren Q."/>
            <person name="Paulsen I."/>
            <person name="Zhang H."/>
            <person name="Bastida-Corcuera F.D."/>
            <person name="Simoes-Barbosa A."/>
            <person name="Brown M.T."/>
            <person name="Hayes R.D."/>
            <person name="Mukherjee M."/>
            <person name="Okumura C.Y."/>
            <person name="Schneider R."/>
            <person name="Smith A.J."/>
            <person name="Vanacova S."/>
            <person name="Villalvazo M."/>
            <person name="Haas B.J."/>
            <person name="Pertea M."/>
            <person name="Feldblyum T.V."/>
            <person name="Utterback T.R."/>
            <person name="Shu C.L."/>
            <person name="Osoegawa K."/>
            <person name="de Jong P.J."/>
            <person name="Hrdy I."/>
            <person name="Horvathova L."/>
            <person name="Zubacova Z."/>
            <person name="Dolezal P."/>
            <person name="Malik S.B."/>
            <person name="Logsdon J.M. Jr."/>
            <person name="Henze K."/>
            <person name="Gupta A."/>
            <person name="Wang C.C."/>
            <person name="Dunne R.L."/>
            <person name="Upcroft J.A."/>
            <person name="Upcroft P."/>
            <person name="White O."/>
            <person name="Salzberg S.L."/>
            <person name="Tang P."/>
            <person name="Chiu C.-H."/>
            <person name="Lee Y.-S."/>
            <person name="Embley T.M."/>
            <person name="Coombs G.H."/>
            <person name="Mottram J.C."/>
            <person name="Tachezy J."/>
            <person name="Fraser-Liggett C.M."/>
            <person name="Johnson P.J."/>
        </authorList>
    </citation>
    <scope>NUCLEOTIDE SEQUENCE [LARGE SCALE GENOMIC DNA]</scope>
    <source>
        <strain evidence="1">G3</strain>
    </source>
</reference>
<dbReference type="PANTHER" id="PTHR24159:SF5">
    <property type="entry name" value="ANK_REP_REGION DOMAIN-CONTAINING PROTEIN"/>
    <property type="match status" value="1"/>
</dbReference>
<name>A2E7A1_TRIV3</name>
<evidence type="ECO:0000313" key="2">
    <source>
        <dbReference type="Proteomes" id="UP000001542"/>
    </source>
</evidence>
<organism evidence="1 2">
    <name type="scientific">Trichomonas vaginalis (strain ATCC PRA-98 / G3)</name>
    <dbReference type="NCBI Taxonomy" id="412133"/>
    <lineage>
        <taxon>Eukaryota</taxon>
        <taxon>Metamonada</taxon>
        <taxon>Parabasalia</taxon>
        <taxon>Trichomonadida</taxon>
        <taxon>Trichomonadidae</taxon>
        <taxon>Trichomonas</taxon>
    </lineage>
</organism>